<name>U5CP05_CALSX</name>
<evidence type="ECO:0000256" key="1">
    <source>
        <dbReference type="SAM" id="MobiDB-lite"/>
    </source>
</evidence>
<evidence type="ECO:0000313" key="4">
    <source>
        <dbReference type="Proteomes" id="UP000016856"/>
    </source>
</evidence>
<dbReference type="PATRIC" id="fig|1388761.3.peg.2030"/>
<protein>
    <recommendedName>
        <fullName evidence="5">Bacterial repeat domain-containing protein</fullName>
    </recommendedName>
</protein>
<feature type="compositionally biased region" description="Low complexity" evidence="1">
    <location>
        <begin position="382"/>
        <end position="412"/>
    </location>
</feature>
<keyword evidence="2" id="KW-0732">Signal</keyword>
<proteinExistence type="predicted"/>
<accession>U5CP05</accession>
<gene>
    <name evidence="3" type="ORF">O163_10060</name>
</gene>
<reference evidence="3 4" key="1">
    <citation type="journal article" date="2013" name="Genome Announc.">
        <title>Draft Genome Sequence of an Anaerobic and Extremophilic Bacterium, Caldanaerobacter yonseiensis, Isolated from a Geothermal Hot Stream.</title>
        <authorList>
            <person name="Lee S.J."/>
            <person name="Lee Y.J."/>
            <person name="Park G.S."/>
            <person name="Kim B.C."/>
            <person name="Lee S.J."/>
            <person name="Shin J.H."/>
            <person name="Lee D.W."/>
        </authorList>
    </citation>
    <scope>NUCLEOTIDE SEQUENCE [LARGE SCALE GENOMIC DNA]</scope>
    <source>
        <strain evidence="3 4">KB-1</strain>
    </source>
</reference>
<organism evidence="3 4">
    <name type="scientific">Caldanaerobacter subterraneus subsp. yonseiensis KB-1</name>
    <dbReference type="NCBI Taxonomy" id="1388761"/>
    <lineage>
        <taxon>Bacteria</taxon>
        <taxon>Bacillati</taxon>
        <taxon>Bacillota</taxon>
        <taxon>Clostridia</taxon>
        <taxon>Thermoanaerobacterales</taxon>
        <taxon>Thermoanaerobacteraceae</taxon>
        <taxon>Caldanaerobacter</taxon>
    </lineage>
</organism>
<sequence>MKKIAAAVLILFLLSCTIPAYADYVMSDGTKVHWLGGNKIEVTDPTTGQTYTTTGIMTPDGHLVPPEKVAASGGKLNTTIKTDSGQTATLSVSPGYTINGTSYYYAGTDNTLIAVSNGQVSTTSATRMGDRLVPTSALSDSKQMQAVVAAINATGGWFNYSGSTYSGYNSSGSGGQYGSNTTNNTNTTMLGNAALIGDLRTVKVEKPDGSTLLLDAAEFQGGWAKDGAYVIPYKTLDQSTIDYLKQAGFVYDDKTGIFILQFTKKTAQYANNWDWKPQKGRVITGDPSIDNAIAEILQEHGINVPDKVVGTLDKNAPVITILRQYYNQLVNYFGSDAFRGVGDAAIFLDQFTNYQDFVNTILNYATSSGIATFRIPGDNPDGTSPTPQPQNNNPPVVSTPPSNSNTPPSGNTFSVRPSGNTFPVRQLTADDVHATITINKTPNFVFTKWHTDANGYPAYMDITIKWKNVEIGSIIDTPTGPREVRTPAYVTKVAAFHNIHRYTNYLLEDDNWETEYPVMQNIDIANQQATFRFMYRKAGQEDSTLYFKLYLNGTDKYFCVYVHIPVNGFNATFFQDNQDHSNPGFKTSNPNWQQTNIQTETITF</sequence>
<feature type="chain" id="PRO_5004658562" description="Bacterial repeat domain-containing protein" evidence="2">
    <location>
        <begin position="23"/>
        <end position="604"/>
    </location>
</feature>
<evidence type="ECO:0000313" key="3">
    <source>
        <dbReference type="EMBL" id="ERM91509.1"/>
    </source>
</evidence>
<feature type="signal peptide" evidence="2">
    <location>
        <begin position="1"/>
        <end position="22"/>
    </location>
</feature>
<dbReference type="RefSeq" id="WP_022588345.1">
    <property type="nucleotide sequence ID" value="NZ_AXDC01000029.1"/>
</dbReference>
<comment type="caution">
    <text evidence="3">The sequence shown here is derived from an EMBL/GenBank/DDBJ whole genome shotgun (WGS) entry which is preliminary data.</text>
</comment>
<dbReference type="EMBL" id="AXDC01000029">
    <property type="protein sequence ID" value="ERM91509.1"/>
    <property type="molecule type" value="Genomic_DNA"/>
</dbReference>
<evidence type="ECO:0008006" key="5">
    <source>
        <dbReference type="Google" id="ProtNLM"/>
    </source>
</evidence>
<evidence type="ECO:0000256" key="2">
    <source>
        <dbReference type="SAM" id="SignalP"/>
    </source>
</evidence>
<dbReference type="PROSITE" id="PS51257">
    <property type="entry name" value="PROKAR_LIPOPROTEIN"/>
    <property type="match status" value="1"/>
</dbReference>
<feature type="region of interest" description="Disordered" evidence="1">
    <location>
        <begin position="374"/>
        <end position="420"/>
    </location>
</feature>
<dbReference type="AlphaFoldDB" id="U5CP05"/>
<dbReference type="Proteomes" id="UP000016856">
    <property type="component" value="Unassembled WGS sequence"/>
</dbReference>